<dbReference type="InterPro" id="IPR014942">
    <property type="entry name" value="AbiEii"/>
</dbReference>
<evidence type="ECO:0008006" key="3">
    <source>
        <dbReference type="Google" id="ProtNLM"/>
    </source>
</evidence>
<dbReference type="Pfam" id="PF08843">
    <property type="entry name" value="AbiEii"/>
    <property type="match status" value="1"/>
</dbReference>
<dbReference type="Proteomes" id="UP000243180">
    <property type="component" value="Chromosome"/>
</dbReference>
<dbReference type="Gene3D" id="3.10.450.620">
    <property type="entry name" value="JHP933, nucleotidyltransferase-like core domain"/>
    <property type="match status" value="1"/>
</dbReference>
<proteinExistence type="predicted"/>
<accession>A0A1B4XEU6</accession>
<reference evidence="1 2" key="1">
    <citation type="submission" date="2015-05" db="EMBL/GenBank/DDBJ databases">
        <title>Complete genome sequence of a sulfur-oxidizing gammaproteobacterium strain HA5.</title>
        <authorList>
            <person name="Miura A."/>
            <person name="Kojima H."/>
            <person name="Fukui M."/>
        </authorList>
    </citation>
    <scope>NUCLEOTIDE SEQUENCE [LARGE SCALE GENOMIC DNA]</scope>
    <source>
        <strain evidence="1 2">HA5</strain>
    </source>
</reference>
<dbReference type="RefSeq" id="WP_096360186.1">
    <property type="nucleotide sequence ID" value="NZ_AP014879.1"/>
</dbReference>
<protein>
    <recommendedName>
        <fullName evidence="3">Nucleotidyl transferase AbiEii/AbiGii toxin family protein</fullName>
    </recommendedName>
</protein>
<dbReference type="EMBL" id="AP014879">
    <property type="protein sequence ID" value="BAV33312.1"/>
    <property type="molecule type" value="Genomic_DNA"/>
</dbReference>
<dbReference type="KEGG" id="slim:SCL_0996"/>
<dbReference type="OrthoDB" id="9780929at2"/>
<dbReference type="InParanoid" id="A0A1B4XEU6"/>
<evidence type="ECO:0000313" key="1">
    <source>
        <dbReference type="EMBL" id="BAV33312.1"/>
    </source>
</evidence>
<sequence length="318" mass="36499">MPPDPYLHERSDFADLIRIVAAERQLLPALVEKDYWIMHCLYGLAAQGFVFELKGGTSLSKGFGIVQRFSEDLDIRIDPAGAPFEVFTAPTQTKKARHIASRKQFYDWLGDTIRITGISEVSRDRAFDDEKYRSGGIRLRYDSAFDHPAGLKEGILLELGFDDTLPNMPRTISSWAFDKASESHITIEDNRAVDVPCYHPGYTFVEKLQTVSTKFRQQQEKGELPPNFLRHYYDISQLLDHPEVIAFIGTPEYRARKEHRFRTGDDLNIAENEAFLLSDPATRKQYTLAYQATAPLYFNEQIPFEVILGKIQAWIDRL</sequence>
<evidence type="ECO:0000313" key="2">
    <source>
        <dbReference type="Proteomes" id="UP000243180"/>
    </source>
</evidence>
<gene>
    <name evidence="1" type="ORF">SCL_0996</name>
</gene>
<organism evidence="1 2">
    <name type="scientific">Sulfuricaulis limicola</name>
    <dbReference type="NCBI Taxonomy" id="1620215"/>
    <lineage>
        <taxon>Bacteria</taxon>
        <taxon>Pseudomonadati</taxon>
        <taxon>Pseudomonadota</taxon>
        <taxon>Gammaproteobacteria</taxon>
        <taxon>Acidiferrobacterales</taxon>
        <taxon>Acidiferrobacteraceae</taxon>
        <taxon>Sulfuricaulis</taxon>
    </lineage>
</organism>
<dbReference type="AlphaFoldDB" id="A0A1B4XEU6"/>
<keyword evidence="2" id="KW-1185">Reference proteome</keyword>
<name>A0A1B4XEU6_9GAMM</name>